<comment type="caution">
    <text evidence="1">The sequence shown here is derived from an EMBL/GenBank/DDBJ whole genome shotgun (WGS) entry which is preliminary data.</text>
</comment>
<gene>
    <name evidence="1" type="ORF">GSTENG00036851001</name>
</gene>
<reference evidence="1" key="2">
    <citation type="submission" date="2004-02" db="EMBL/GenBank/DDBJ databases">
        <authorList>
            <consortium name="Genoscope"/>
            <consortium name="Whitehead Institute Centre for Genome Research"/>
        </authorList>
    </citation>
    <scope>NUCLEOTIDE SEQUENCE</scope>
</reference>
<reference evidence="1" key="1">
    <citation type="journal article" date="2004" name="Nature">
        <title>Genome duplication in the teleost fish Tetraodon nigroviridis reveals the early vertebrate proto-karyotype.</title>
        <authorList>
            <person name="Jaillon O."/>
            <person name="Aury J.-M."/>
            <person name="Brunet F."/>
            <person name="Petit J.-L."/>
            <person name="Stange-Thomann N."/>
            <person name="Mauceli E."/>
            <person name="Bouneau L."/>
            <person name="Fischer C."/>
            <person name="Ozouf-Costaz C."/>
            <person name="Bernot A."/>
            <person name="Nicaud S."/>
            <person name="Jaffe D."/>
            <person name="Fisher S."/>
            <person name="Lutfalla G."/>
            <person name="Dossat C."/>
            <person name="Segurens B."/>
            <person name="Dasilva C."/>
            <person name="Salanoubat M."/>
            <person name="Levy M."/>
            <person name="Boudet N."/>
            <person name="Castellano S."/>
            <person name="Anthouard V."/>
            <person name="Jubin C."/>
            <person name="Castelli V."/>
            <person name="Katinka M."/>
            <person name="Vacherie B."/>
            <person name="Biemont C."/>
            <person name="Skalli Z."/>
            <person name="Cattolico L."/>
            <person name="Poulain J."/>
            <person name="De Berardinis V."/>
            <person name="Cruaud C."/>
            <person name="Duprat S."/>
            <person name="Brottier P."/>
            <person name="Coutanceau J.-P."/>
            <person name="Gouzy J."/>
            <person name="Parra G."/>
            <person name="Lardier G."/>
            <person name="Chapple C."/>
            <person name="McKernan K.J."/>
            <person name="McEwan P."/>
            <person name="Bosak S."/>
            <person name="Kellis M."/>
            <person name="Volff J.-N."/>
            <person name="Guigo R."/>
            <person name="Zody M.C."/>
            <person name="Mesirov J."/>
            <person name="Lindblad-Toh K."/>
            <person name="Birren B."/>
            <person name="Nusbaum C."/>
            <person name="Kahn D."/>
            <person name="Robinson-Rechavi M."/>
            <person name="Laudet V."/>
            <person name="Schachter V."/>
            <person name="Quetier F."/>
            <person name="Saurin W."/>
            <person name="Scarpelli C."/>
            <person name="Wincker P."/>
            <person name="Lander E.S."/>
            <person name="Weissenbach J."/>
            <person name="Roest Crollius H."/>
        </authorList>
    </citation>
    <scope>NUCLEOTIDE SEQUENCE [LARGE SCALE GENOMIC DNA]</scope>
</reference>
<dbReference type="EMBL" id="CAAE01025771">
    <property type="protein sequence ID" value="CAG14899.1"/>
    <property type="molecule type" value="Genomic_DNA"/>
</dbReference>
<protein>
    <submittedName>
        <fullName evidence="1">(spotted green pufferfish) hypothetical protein</fullName>
    </submittedName>
</protein>
<name>Q4R9N4_TETNG</name>
<evidence type="ECO:0000313" key="1">
    <source>
        <dbReference type="EMBL" id="CAG14899.1"/>
    </source>
</evidence>
<dbReference type="KEGG" id="tng:GSTEN00036851G001"/>
<feature type="non-terminal residue" evidence="1">
    <location>
        <position position="1"/>
    </location>
</feature>
<dbReference type="AlphaFoldDB" id="Q4R9N4"/>
<accession>Q4R9N4</accession>
<proteinExistence type="predicted"/>
<sequence length="59" mass="6241">HRLHGDAVVLQRHRGPAAAVLGQCSEVLCPAQRPRRHHPAPGCQQLPEGPVVPLAAVEG</sequence>
<organism evidence="1">
    <name type="scientific">Tetraodon nigroviridis</name>
    <name type="common">Spotted green pufferfish</name>
    <name type="synonym">Chelonodon nigroviridis</name>
    <dbReference type="NCBI Taxonomy" id="99883"/>
    <lineage>
        <taxon>Eukaryota</taxon>
        <taxon>Metazoa</taxon>
        <taxon>Chordata</taxon>
        <taxon>Craniata</taxon>
        <taxon>Vertebrata</taxon>
        <taxon>Euteleostomi</taxon>
        <taxon>Actinopterygii</taxon>
        <taxon>Neopterygii</taxon>
        <taxon>Teleostei</taxon>
        <taxon>Neoteleostei</taxon>
        <taxon>Acanthomorphata</taxon>
        <taxon>Eupercaria</taxon>
        <taxon>Tetraodontiformes</taxon>
        <taxon>Tetradontoidea</taxon>
        <taxon>Tetraodontidae</taxon>
        <taxon>Tetraodon</taxon>
    </lineage>
</organism>